<sequence>MSKTLTFYVSGMTCGGCSGSIQRIVGLNLASESITLEAFNADLSQFKDPKRTTMVISETPEEIQLLEQAQTSEERVLIEEQLKRASWQKIRAYIEDLRFTCEDYDYDPDAELLPIIPIEEHSSIPHPLEYATEPRQNLEQLTEIPPIAGVTTTTEPHSKPSPQLSALILNQAKKYFSSHWFKGFLGCSAGVIVLIACLSGAAMSLAVMLPLAGLSTMLTLALGANSYADAWKKWRASRALTMDSLFALSTSLILVISLASLYAPWLPMMFDAALLIYGFRHIGLGIEDSIKARIGTAKFQDRAAKIVRKISIDTDDEAADREEQALLTQIQPGDIILVNPGEIIPLDGTCLAESTIYNTITTGAILPRHFMPDAKVLAGMRLAENAAPLRIRVSRNYQNSYLSRLDAQIIKAALDKSPIELQAVQLLEYFIPLVLLFALTAGAAIGLFFSMASAIQCVASILVSACPCTLGLIIPLAVTSGMHKAAENGVQFKSTKVLQNAEQIDTVIFDLNGTLTTGVPQVKQIKALNEQELSESQLRKICAALEKTSAHPTGKAIYAYTKDDNSDELDVTEFNRKHHSGIIGEINRTSYIIGSRSLMQKQGITLPENETLPKLDSGDDLVLVARDRTIIGYMVMTDPLREDALRTLNALKSMGKEIHLCTGAARETALRYAKELGINLNHVYAECVSNQKTIYINELRSRGRKVAMFGDAGNDAEAMAASDFSGAIASGDQVTQEAADAVIHPGALMAIASLFAISKQTVANINQNMIGSFAYNFGMVGTSGVLFITAGLTIPPAIGVVLMMSQACLILLNVYRFKNQPLNHLTEEAKETQASHTVSHTHMLRRMPSNENTEGCTSDYQSYCSRDDRTPNANCLVESGVSHDTDARVPQQAYYI</sequence>
<dbReference type="InterPro" id="IPR008250">
    <property type="entry name" value="ATPase_P-typ_transduc_dom_A_sf"/>
</dbReference>
<dbReference type="Gene3D" id="3.40.1110.10">
    <property type="entry name" value="Calcium-transporting ATPase, cytoplasmic domain N"/>
    <property type="match status" value="1"/>
</dbReference>
<dbReference type="SUPFAM" id="SSF81665">
    <property type="entry name" value="Calcium ATPase, transmembrane domain M"/>
    <property type="match status" value="1"/>
</dbReference>
<dbReference type="EMBL" id="CP071527">
    <property type="protein sequence ID" value="USQ14323.1"/>
    <property type="molecule type" value="Genomic_DNA"/>
</dbReference>
<feature type="transmembrane region" description="Helical" evidence="7">
    <location>
        <begin position="773"/>
        <end position="791"/>
    </location>
</feature>
<dbReference type="Pfam" id="PF00702">
    <property type="entry name" value="Hydrolase"/>
    <property type="match status" value="1"/>
</dbReference>
<keyword evidence="2 7" id="KW-0812">Transmembrane</keyword>
<evidence type="ECO:0000313" key="10">
    <source>
        <dbReference type="Proteomes" id="UP001057474"/>
    </source>
</evidence>
<evidence type="ECO:0000256" key="1">
    <source>
        <dbReference type="ARBA" id="ARBA00004127"/>
    </source>
</evidence>
<feature type="transmembrane region" description="Helical" evidence="7">
    <location>
        <begin position="183"/>
        <end position="202"/>
    </location>
</feature>
<dbReference type="RefSeq" id="WP_252580919.1">
    <property type="nucleotide sequence ID" value="NZ_CP071527.1"/>
</dbReference>
<name>A0ABY4Y9J3_9GAMM</name>
<dbReference type="Gene3D" id="2.70.150.10">
    <property type="entry name" value="Calcium-transporting ATPase, cytoplasmic transduction domain A"/>
    <property type="match status" value="1"/>
</dbReference>
<evidence type="ECO:0000256" key="7">
    <source>
        <dbReference type="SAM" id="Phobius"/>
    </source>
</evidence>
<evidence type="ECO:0000256" key="2">
    <source>
        <dbReference type="ARBA" id="ARBA00022692"/>
    </source>
</evidence>
<dbReference type="PANTHER" id="PTHR43520:SF8">
    <property type="entry name" value="P-TYPE CU(+) TRANSPORTER"/>
    <property type="match status" value="1"/>
</dbReference>
<evidence type="ECO:0000256" key="4">
    <source>
        <dbReference type="ARBA" id="ARBA00022967"/>
    </source>
</evidence>
<dbReference type="Gene3D" id="3.40.50.1000">
    <property type="entry name" value="HAD superfamily/HAD-like"/>
    <property type="match status" value="1"/>
</dbReference>
<keyword evidence="5 7" id="KW-1133">Transmembrane helix</keyword>
<dbReference type="CDD" id="cd00371">
    <property type="entry name" value="HMA"/>
    <property type="match status" value="1"/>
</dbReference>
<dbReference type="PRINTS" id="PR00119">
    <property type="entry name" value="CATATPASE"/>
</dbReference>
<evidence type="ECO:0000256" key="5">
    <source>
        <dbReference type="ARBA" id="ARBA00022989"/>
    </source>
</evidence>
<keyword evidence="6 7" id="KW-0472">Membrane</keyword>
<feature type="transmembrane region" description="Helical" evidence="7">
    <location>
        <begin position="458"/>
        <end position="478"/>
    </location>
</feature>
<feature type="transmembrane region" description="Helical" evidence="7">
    <location>
        <begin position="208"/>
        <end position="228"/>
    </location>
</feature>
<feature type="transmembrane region" description="Helical" evidence="7">
    <location>
        <begin position="797"/>
        <end position="815"/>
    </location>
</feature>
<dbReference type="InterPro" id="IPR036412">
    <property type="entry name" value="HAD-like_sf"/>
</dbReference>
<accession>A0ABY4Y9J3</accession>
<keyword evidence="10" id="KW-1185">Reference proteome</keyword>
<dbReference type="InterPro" id="IPR001757">
    <property type="entry name" value="P_typ_ATPase"/>
</dbReference>
<dbReference type="Proteomes" id="UP001057474">
    <property type="component" value="Chromosome"/>
</dbReference>
<dbReference type="InterPro" id="IPR059000">
    <property type="entry name" value="ATPase_P-type_domA"/>
</dbReference>
<organism evidence="9 10">
    <name type="scientific">Legionella lytica</name>
    <dbReference type="NCBI Taxonomy" id="96232"/>
    <lineage>
        <taxon>Bacteria</taxon>
        <taxon>Pseudomonadati</taxon>
        <taxon>Pseudomonadota</taxon>
        <taxon>Gammaproteobacteria</taxon>
        <taxon>Legionellales</taxon>
        <taxon>Legionellaceae</taxon>
        <taxon>Legionella</taxon>
    </lineage>
</organism>
<dbReference type="Pfam" id="PF00122">
    <property type="entry name" value="E1-E2_ATPase"/>
    <property type="match status" value="1"/>
</dbReference>
<evidence type="ECO:0000259" key="8">
    <source>
        <dbReference type="Pfam" id="PF00122"/>
    </source>
</evidence>
<feature type="domain" description="P-type ATPase A" evidence="8">
    <location>
        <begin position="319"/>
        <end position="405"/>
    </location>
</feature>
<dbReference type="InterPro" id="IPR023298">
    <property type="entry name" value="ATPase_P-typ_TM_dom_sf"/>
</dbReference>
<reference evidence="9" key="1">
    <citation type="submission" date="2021-03" db="EMBL/GenBank/DDBJ databases">
        <title>Legionella lytica PCM 2298.</title>
        <authorList>
            <person name="Koper P."/>
        </authorList>
    </citation>
    <scope>NUCLEOTIDE SEQUENCE</scope>
    <source>
        <strain evidence="9">PCM 2298</strain>
    </source>
</reference>
<protein>
    <submittedName>
        <fullName evidence="9">Cation-translocating P-type ATPase</fullName>
    </submittedName>
</protein>
<evidence type="ECO:0000256" key="3">
    <source>
        <dbReference type="ARBA" id="ARBA00022723"/>
    </source>
</evidence>
<evidence type="ECO:0000313" key="9">
    <source>
        <dbReference type="EMBL" id="USQ14323.1"/>
    </source>
</evidence>
<comment type="subcellular location">
    <subcellularLocation>
        <location evidence="1">Endomembrane system</location>
        <topology evidence="1">Multi-pass membrane protein</topology>
    </subcellularLocation>
</comment>
<proteinExistence type="predicted"/>
<keyword evidence="4" id="KW-1278">Translocase</keyword>
<evidence type="ECO:0000256" key="6">
    <source>
        <dbReference type="ARBA" id="ARBA00023136"/>
    </source>
</evidence>
<keyword evidence="3" id="KW-0479">Metal-binding</keyword>
<dbReference type="InterPro" id="IPR023299">
    <property type="entry name" value="ATPase_P-typ_cyto_dom_N"/>
</dbReference>
<feature type="transmembrane region" description="Helical" evidence="7">
    <location>
        <begin position="240"/>
        <end position="259"/>
    </location>
</feature>
<dbReference type="SUPFAM" id="SSF81653">
    <property type="entry name" value="Calcium ATPase, transduction domain A"/>
    <property type="match status" value="1"/>
</dbReference>
<dbReference type="NCBIfam" id="TIGR01494">
    <property type="entry name" value="ATPase_P-type"/>
    <property type="match status" value="1"/>
</dbReference>
<dbReference type="PANTHER" id="PTHR43520">
    <property type="entry name" value="ATP7, ISOFORM B"/>
    <property type="match status" value="1"/>
</dbReference>
<dbReference type="SUPFAM" id="SSF56784">
    <property type="entry name" value="HAD-like"/>
    <property type="match status" value="1"/>
</dbReference>
<feature type="transmembrane region" description="Helical" evidence="7">
    <location>
        <begin position="426"/>
        <end position="452"/>
    </location>
</feature>
<dbReference type="InterPro" id="IPR006121">
    <property type="entry name" value="HMA_dom"/>
</dbReference>
<dbReference type="InterPro" id="IPR023214">
    <property type="entry name" value="HAD_sf"/>
</dbReference>
<gene>
    <name evidence="9" type="ORF">J2N86_03050</name>
</gene>